<sequence length="71" mass="7982">MTTFFISRHPGAIEWIKKQGVRIDRWESHLSLSDVMAGDVVVGTLPIPMVHELNRKGATYLHLSVEVVVVN</sequence>
<dbReference type="InterPro" id="IPR013443">
    <property type="entry name" value="CRISPR-assoc_prot_Csx16"/>
</dbReference>
<evidence type="ECO:0000313" key="1">
    <source>
        <dbReference type="EMBL" id="GGW72204.1"/>
    </source>
</evidence>
<dbReference type="NCBIfam" id="TIGR02620">
    <property type="entry name" value="cas_VVA1548"/>
    <property type="match status" value="1"/>
</dbReference>
<keyword evidence="2" id="KW-1185">Reference proteome</keyword>
<dbReference type="Pfam" id="PF09652">
    <property type="entry name" value="Cas_VVA1548"/>
    <property type="match status" value="1"/>
</dbReference>
<evidence type="ECO:0000313" key="2">
    <source>
        <dbReference type="Proteomes" id="UP000634667"/>
    </source>
</evidence>
<dbReference type="RefSeq" id="WP_189484094.1">
    <property type="nucleotide sequence ID" value="NZ_BMYR01000016.1"/>
</dbReference>
<evidence type="ECO:0008006" key="3">
    <source>
        <dbReference type="Google" id="ProtNLM"/>
    </source>
</evidence>
<proteinExistence type="predicted"/>
<reference evidence="2" key="1">
    <citation type="journal article" date="2019" name="Int. J. Syst. Evol. Microbiol.">
        <title>The Global Catalogue of Microorganisms (GCM) 10K type strain sequencing project: providing services to taxonomists for standard genome sequencing and annotation.</title>
        <authorList>
            <consortium name="The Broad Institute Genomics Platform"/>
            <consortium name="The Broad Institute Genome Sequencing Center for Infectious Disease"/>
            <person name="Wu L."/>
            <person name="Ma J."/>
        </authorList>
    </citation>
    <scope>NUCLEOTIDE SEQUENCE [LARGE SCALE GENOMIC DNA]</scope>
    <source>
        <strain evidence="2">KCTC 23723</strain>
    </source>
</reference>
<dbReference type="Proteomes" id="UP000634667">
    <property type="component" value="Unassembled WGS sequence"/>
</dbReference>
<protein>
    <recommendedName>
        <fullName evidence="3">CRISPR-associated protein Csx16</fullName>
    </recommendedName>
</protein>
<dbReference type="EMBL" id="BMYR01000016">
    <property type="protein sequence ID" value="GGW72204.1"/>
    <property type="molecule type" value="Genomic_DNA"/>
</dbReference>
<organism evidence="1 2">
    <name type="scientific">Alishewanella tabrizica</name>
    <dbReference type="NCBI Taxonomy" id="671278"/>
    <lineage>
        <taxon>Bacteria</taxon>
        <taxon>Pseudomonadati</taxon>
        <taxon>Pseudomonadota</taxon>
        <taxon>Gammaproteobacteria</taxon>
        <taxon>Alteromonadales</taxon>
        <taxon>Alteromonadaceae</taxon>
        <taxon>Alishewanella</taxon>
    </lineage>
</organism>
<gene>
    <name evidence="1" type="ORF">GCM10008111_30350</name>
</gene>
<comment type="caution">
    <text evidence="1">The sequence shown here is derived from an EMBL/GenBank/DDBJ whole genome shotgun (WGS) entry which is preliminary data.</text>
</comment>
<accession>A0ABQ2WX62</accession>
<name>A0ABQ2WX62_9ALTE</name>